<sequence length="297" mass="34334">MLRPQLKQVALSAYQCLFGCQPELCHVQESFYGSVVFLASPKGKVVVKFSKEVGRLAKEVRALSRLTDVMGCRIPAVLFFGRESGHDYLVFEWLDGVPAHTLPDDPKLVEVFREHYTDLLLELHEHGEQQGFELAENQYDPCLIRAFETWMLPVYRYVLSDGSPYSARLKAQFSRIWARRTEVLAPINTQSSLTHNDCHVGNVLFQPDTGRVAVLLDPLDCGYKHREFDVSQLDDVRPDLKLIERYHQKMKPADGFACRRWFLSVWQDAKHSQNIGWYDEAWLRHKVELFERAYASA</sequence>
<evidence type="ECO:0000313" key="3">
    <source>
        <dbReference type="Proteomes" id="UP001057998"/>
    </source>
</evidence>
<keyword evidence="3" id="KW-1185">Reference proteome</keyword>
<evidence type="ECO:0000313" key="2">
    <source>
        <dbReference type="EMBL" id="UTV30218.1"/>
    </source>
</evidence>
<name>A0ABY5GLM0_9GAMM</name>
<reference evidence="2" key="1">
    <citation type="submission" date="2022-07" db="EMBL/GenBank/DDBJ databases">
        <title>Genome sequencing of Photobacterium atrarenae GJH2-4.</title>
        <authorList>
            <person name="Park S.-J."/>
        </authorList>
    </citation>
    <scope>NUCLEOTIDE SEQUENCE</scope>
    <source>
        <strain evidence="2">GJH2-4</strain>
    </source>
</reference>
<proteinExistence type="predicted"/>
<gene>
    <name evidence="2" type="ORF">NNL38_16675</name>
</gene>
<accession>A0ABY5GLM0</accession>
<dbReference type="RefSeq" id="WP_255391562.1">
    <property type="nucleotide sequence ID" value="NZ_CP101509.1"/>
</dbReference>
<dbReference type="InterPro" id="IPR051678">
    <property type="entry name" value="AGP_Transferase"/>
</dbReference>
<protein>
    <submittedName>
        <fullName evidence="2">Phosphotransferase</fullName>
    </submittedName>
</protein>
<dbReference type="Pfam" id="PF01636">
    <property type="entry name" value="APH"/>
    <property type="match status" value="1"/>
</dbReference>
<dbReference type="PANTHER" id="PTHR21310">
    <property type="entry name" value="AMINOGLYCOSIDE PHOSPHOTRANSFERASE-RELATED-RELATED"/>
    <property type="match status" value="1"/>
</dbReference>
<dbReference type="Proteomes" id="UP001057998">
    <property type="component" value="Chromosome 2"/>
</dbReference>
<dbReference type="EMBL" id="CP101509">
    <property type="protein sequence ID" value="UTV30218.1"/>
    <property type="molecule type" value="Genomic_DNA"/>
</dbReference>
<dbReference type="InterPro" id="IPR002575">
    <property type="entry name" value="Aminoglycoside_PTrfase"/>
</dbReference>
<evidence type="ECO:0000259" key="1">
    <source>
        <dbReference type="Pfam" id="PF01636"/>
    </source>
</evidence>
<dbReference type="Gene3D" id="3.90.1200.10">
    <property type="match status" value="1"/>
</dbReference>
<dbReference type="InterPro" id="IPR011009">
    <property type="entry name" value="Kinase-like_dom_sf"/>
</dbReference>
<organism evidence="2 3">
    <name type="scientific">Photobacterium atrarenae</name>
    <dbReference type="NCBI Taxonomy" id="865757"/>
    <lineage>
        <taxon>Bacteria</taxon>
        <taxon>Pseudomonadati</taxon>
        <taxon>Pseudomonadota</taxon>
        <taxon>Gammaproteobacteria</taxon>
        <taxon>Vibrionales</taxon>
        <taxon>Vibrionaceae</taxon>
        <taxon>Photobacterium</taxon>
    </lineage>
</organism>
<dbReference type="SUPFAM" id="SSF56112">
    <property type="entry name" value="Protein kinase-like (PK-like)"/>
    <property type="match status" value="1"/>
</dbReference>
<feature type="domain" description="Aminoglycoside phosphotransferase" evidence="1">
    <location>
        <begin position="34"/>
        <end position="231"/>
    </location>
</feature>